<protein>
    <recommendedName>
        <fullName evidence="1">C2H2-type domain-containing protein</fullName>
    </recommendedName>
</protein>
<dbReference type="Proteomes" id="UP001626550">
    <property type="component" value="Unassembled WGS sequence"/>
</dbReference>
<sequence>MDEMQQRELHKEWRKMKYRADRPGSKLCSGFVCGICEMHFRGQQKFLAHCNEIHRSKGMVKKNVAAYESQCRNCLADFDNPKAYWQHRLGCKEQTQGLKIMQPLQQSPCYSSEFFENSLPQDGARPPNNPCSYSEFDDPFNLPQTGFSGYELQPSMLWHADSQEMFALNSYDVSSSATLHEYQPYTVTTMYQPSYQVPMENDMLTNVLNIVELTPSPQHESYIQLGNSIVGVDYEAPKSDFQPTYFLNPSAPVDH</sequence>
<comment type="caution">
    <text evidence="2">The sequence shown here is derived from an EMBL/GenBank/DDBJ whole genome shotgun (WGS) entry which is preliminary data.</text>
</comment>
<reference evidence="2 3" key="1">
    <citation type="submission" date="2024-11" db="EMBL/GenBank/DDBJ databases">
        <title>Adaptive evolution of stress response genes in parasites aligns with host niche diversity.</title>
        <authorList>
            <person name="Hahn C."/>
            <person name="Resl P."/>
        </authorList>
    </citation>
    <scope>NUCLEOTIDE SEQUENCE [LARGE SCALE GENOMIC DNA]</scope>
    <source>
        <strain evidence="2">EGGRZ-B1_66</strain>
        <tissue evidence="2">Body</tissue>
    </source>
</reference>
<proteinExistence type="predicted"/>
<dbReference type="InterPro" id="IPR013087">
    <property type="entry name" value="Znf_C2H2_type"/>
</dbReference>
<feature type="domain" description="C2H2-type" evidence="1">
    <location>
        <begin position="33"/>
        <end position="54"/>
    </location>
</feature>
<gene>
    <name evidence="2" type="ORF">Ciccas_007191</name>
</gene>
<evidence type="ECO:0000259" key="1">
    <source>
        <dbReference type="PROSITE" id="PS00028"/>
    </source>
</evidence>
<evidence type="ECO:0000313" key="3">
    <source>
        <dbReference type="Proteomes" id="UP001626550"/>
    </source>
</evidence>
<name>A0ABD2Q4Q9_9PLAT</name>
<dbReference type="EMBL" id="JBJKFK010001070">
    <property type="protein sequence ID" value="KAL3314197.1"/>
    <property type="molecule type" value="Genomic_DNA"/>
</dbReference>
<accession>A0ABD2Q4Q9</accession>
<organism evidence="2 3">
    <name type="scientific">Cichlidogyrus casuarinus</name>
    <dbReference type="NCBI Taxonomy" id="1844966"/>
    <lineage>
        <taxon>Eukaryota</taxon>
        <taxon>Metazoa</taxon>
        <taxon>Spiralia</taxon>
        <taxon>Lophotrochozoa</taxon>
        <taxon>Platyhelminthes</taxon>
        <taxon>Monogenea</taxon>
        <taxon>Monopisthocotylea</taxon>
        <taxon>Dactylogyridea</taxon>
        <taxon>Ancyrocephalidae</taxon>
        <taxon>Cichlidogyrus</taxon>
    </lineage>
</organism>
<dbReference type="AlphaFoldDB" id="A0ABD2Q4Q9"/>
<keyword evidence="3" id="KW-1185">Reference proteome</keyword>
<evidence type="ECO:0000313" key="2">
    <source>
        <dbReference type="EMBL" id="KAL3314197.1"/>
    </source>
</evidence>
<dbReference type="PROSITE" id="PS00028">
    <property type="entry name" value="ZINC_FINGER_C2H2_1"/>
    <property type="match status" value="1"/>
</dbReference>